<evidence type="ECO:0000313" key="2">
    <source>
        <dbReference type="Proteomes" id="UP000000292"/>
    </source>
</evidence>
<dbReference type="KEGG" id="aad:TC41_0140"/>
<gene>
    <name evidence="1" type="ordered locus">TC41_0140</name>
</gene>
<dbReference type="EMBL" id="CP002902">
    <property type="protein sequence ID" value="AEJ42118.1"/>
    <property type="molecule type" value="Genomic_DNA"/>
</dbReference>
<name>F8IIF9_ALIAT</name>
<accession>F8IIF9</accession>
<protein>
    <submittedName>
        <fullName evidence="1">Uncharacterized protein</fullName>
    </submittedName>
</protein>
<dbReference type="AlphaFoldDB" id="F8IIF9"/>
<sequence>MVHFSGPITRDRCTKPHIRRNCAAVNPRTAQGLVGTNLSTNVVHNRLIDKLENTGVKRLVNRFNEI</sequence>
<evidence type="ECO:0000313" key="1">
    <source>
        <dbReference type="EMBL" id="AEJ42118.1"/>
    </source>
</evidence>
<dbReference type="Proteomes" id="UP000000292">
    <property type="component" value="Chromosome"/>
</dbReference>
<dbReference type="HOGENOM" id="CLU_2821549_0_0_9"/>
<organism evidence="1 2">
    <name type="scientific">Alicyclobacillus acidocaldarius (strain Tc-4-1)</name>
    <name type="common">Bacillus acidocaldarius</name>
    <dbReference type="NCBI Taxonomy" id="1048834"/>
    <lineage>
        <taxon>Bacteria</taxon>
        <taxon>Bacillati</taxon>
        <taxon>Bacillota</taxon>
        <taxon>Bacilli</taxon>
        <taxon>Bacillales</taxon>
        <taxon>Alicyclobacillaceae</taxon>
        <taxon>Alicyclobacillus</taxon>
    </lineage>
</organism>
<reference evidence="1 2" key="1">
    <citation type="journal article" date="2011" name="J. Bacteriol.">
        <title>Complete Genome Sequence of Alicyclobacillus acidocaldarius Strain Tc-4-1.</title>
        <authorList>
            <person name="Chen Y."/>
            <person name="He Y."/>
            <person name="Zhang B."/>
            <person name="Yang J."/>
            <person name="Li W."/>
            <person name="Dong Z."/>
            <person name="Hu S."/>
        </authorList>
    </citation>
    <scope>NUCLEOTIDE SEQUENCE [LARGE SCALE GENOMIC DNA]</scope>
    <source>
        <strain evidence="1 2">Tc-4-1</strain>
    </source>
</reference>
<proteinExistence type="predicted"/>
<reference evidence="2" key="2">
    <citation type="submission" date="2011-06" db="EMBL/GenBank/DDBJ databases">
        <title>The complete genome sequence of Alicyclobacillus acidocaldarius sp. Tc-4-1.</title>
        <authorList>
            <person name="Chen Y."/>
            <person name="He Y."/>
            <person name="Dong Z."/>
            <person name="Hu S."/>
        </authorList>
    </citation>
    <scope>NUCLEOTIDE SEQUENCE [LARGE SCALE GENOMIC DNA]</scope>
    <source>
        <strain evidence="2">Tc-4-1</strain>
    </source>
</reference>